<feature type="domain" description="RNA polymerase sigma-70 region 2" evidence="5">
    <location>
        <begin position="29"/>
        <end position="97"/>
    </location>
</feature>
<keyword evidence="4" id="KW-0804">Transcription</keyword>
<gene>
    <name evidence="6" type="ORF">EGI31_17280</name>
</gene>
<dbReference type="Pfam" id="PF04542">
    <property type="entry name" value="Sigma70_r2"/>
    <property type="match status" value="1"/>
</dbReference>
<dbReference type="InterPro" id="IPR014284">
    <property type="entry name" value="RNA_pol_sigma-70_dom"/>
</dbReference>
<protein>
    <submittedName>
        <fullName evidence="6">RNA polymerase sigma factor</fullName>
    </submittedName>
</protein>
<dbReference type="Gene3D" id="1.10.1740.10">
    <property type="match status" value="1"/>
</dbReference>
<dbReference type="InterPro" id="IPR039425">
    <property type="entry name" value="RNA_pol_sigma-70-like"/>
</dbReference>
<evidence type="ECO:0000256" key="3">
    <source>
        <dbReference type="ARBA" id="ARBA00023125"/>
    </source>
</evidence>
<dbReference type="NCBIfam" id="TIGR02937">
    <property type="entry name" value="sigma70-ECF"/>
    <property type="match status" value="1"/>
</dbReference>
<sequence>MALFTLNRENDIIEKIKNNIEINACLKYLYKEYYGFLERMVLNNSGSKEDAEDVIQEVFLAVLQIIQNDKFKGESSLKSFLYAVAKNIWLVKIKKQKAEHKRLNIWIEENPEFDADINDQIKKNEALELISDVLGSLGTVCKDILSRFYYENLSLKEILPFTEFENEQVLRNKKSKCMKALTEKLEQKPFMRESLYKALKIF</sequence>
<dbReference type="EMBL" id="RJUF01000175">
    <property type="protein sequence ID" value="MCP9764694.1"/>
    <property type="molecule type" value="Genomic_DNA"/>
</dbReference>
<evidence type="ECO:0000256" key="1">
    <source>
        <dbReference type="ARBA" id="ARBA00023015"/>
    </source>
</evidence>
<dbReference type="GO" id="GO:0006352">
    <property type="term" value="P:DNA-templated transcription initiation"/>
    <property type="evidence" value="ECO:0007669"/>
    <property type="project" value="InterPro"/>
</dbReference>
<dbReference type="PANTHER" id="PTHR43133:SF8">
    <property type="entry name" value="RNA POLYMERASE SIGMA FACTOR HI_1459-RELATED"/>
    <property type="match status" value="1"/>
</dbReference>
<dbReference type="SUPFAM" id="SSF88946">
    <property type="entry name" value="Sigma2 domain of RNA polymerase sigma factors"/>
    <property type="match status" value="1"/>
</dbReference>
<evidence type="ECO:0000256" key="2">
    <source>
        <dbReference type="ARBA" id="ARBA00023082"/>
    </source>
</evidence>
<evidence type="ECO:0000313" key="6">
    <source>
        <dbReference type="EMBL" id="MCP9764694.1"/>
    </source>
</evidence>
<dbReference type="RefSeq" id="WP_255038386.1">
    <property type="nucleotide sequence ID" value="NZ_RJUF01000175.1"/>
</dbReference>
<dbReference type="InterPro" id="IPR007627">
    <property type="entry name" value="RNA_pol_sigma70_r2"/>
</dbReference>
<reference evidence="6 7" key="1">
    <citation type="submission" date="2018-11" db="EMBL/GenBank/DDBJ databases">
        <title>Novel bacteria species description.</title>
        <authorList>
            <person name="Han J.-H."/>
        </authorList>
    </citation>
    <scope>NUCLEOTIDE SEQUENCE [LARGE SCALE GENOMIC DNA]</scope>
    <source>
        <strain evidence="6 7">KCTC23259</strain>
    </source>
</reference>
<dbReference type="AlphaFoldDB" id="A0AAE3KUA2"/>
<dbReference type="PANTHER" id="PTHR43133">
    <property type="entry name" value="RNA POLYMERASE ECF-TYPE SIGMA FACTO"/>
    <property type="match status" value="1"/>
</dbReference>
<keyword evidence="7" id="KW-1185">Reference proteome</keyword>
<comment type="caution">
    <text evidence="6">The sequence shown here is derived from an EMBL/GenBank/DDBJ whole genome shotgun (WGS) entry which is preliminary data.</text>
</comment>
<proteinExistence type="predicted"/>
<dbReference type="GO" id="GO:0003677">
    <property type="term" value="F:DNA binding"/>
    <property type="evidence" value="ECO:0007669"/>
    <property type="project" value="UniProtKB-KW"/>
</dbReference>
<dbReference type="GO" id="GO:0016987">
    <property type="term" value="F:sigma factor activity"/>
    <property type="evidence" value="ECO:0007669"/>
    <property type="project" value="UniProtKB-KW"/>
</dbReference>
<keyword evidence="2" id="KW-0731">Sigma factor</keyword>
<keyword evidence="1" id="KW-0805">Transcription regulation</keyword>
<evidence type="ECO:0000256" key="4">
    <source>
        <dbReference type="ARBA" id="ARBA00023163"/>
    </source>
</evidence>
<dbReference type="InterPro" id="IPR013325">
    <property type="entry name" value="RNA_pol_sigma_r2"/>
</dbReference>
<evidence type="ECO:0000259" key="5">
    <source>
        <dbReference type="Pfam" id="PF04542"/>
    </source>
</evidence>
<dbReference type="Proteomes" id="UP001204144">
    <property type="component" value="Unassembled WGS sequence"/>
</dbReference>
<evidence type="ECO:0000313" key="7">
    <source>
        <dbReference type="Proteomes" id="UP001204144"/>
    </source>
</evidence>
<organism evidence="6 7">
    <name type="scientific">Lacihabitans soyangensis</name>
    <dbReference type="NCBI Taxonomy" id="869394"/>
    <lineage>
        <taxon>Bacteria</taxon>
        <taxon>Pseudomonadati</taxon>
        <taxon>Bacteroidota</taxon>
        <taxon>Cytophagia</taxon>
        <taxon>Cytophagales</taxon>
        <taxon>Leadbetterellaceae</taxon>
        <taxon>Lacihabitans</taxon>
    </lineage>
</organism>
<keyword evidence="3" id="KW-0238">DNA-binding</keyword>
<accession>A0AAE3KUA2</accession>
<name>A0AAE3KUA2_9BACT</name>